<evidence type="ECO:0000256" key="1">
    <source>
        <dbReference type="SAM" id="MobiDB-lite"/>
    </source>
</evidence>
<dbReference type="Gene3D" id="3.30.2390.20">
    <property type="entry name" value="Type VII secretion system EccB, repeat 1 domain"/>
    <property type="match status" value="1"/>
</dbReference>
<keyword evidence="2" id="KW-1133">Transmembrane helix</keyword>
<dbReference type="Proteomes" id="UP000664109">
    <property type="component" value="Unassembled WGS sequence"/>
</dbReference>
<gene>
    <name evidence="3" type="primary">eccB</name>
    <name evidence="3" type="ORF">JE024_38770</name>
</gene>
<feature type="transmembrane region" description="Helical" evidence="2">
    <location>
        <begin position="42"/>
        <end position="61"/>
    </location>
</feature>
<proteinExistence type="predicted"/>
<accession>A0ABS2V4Q5</accession>
<geneLocation type="plasmid" evidence="3">
    <name>unnamed1</name>
</geneLocation>
<dbReference type="RefSeq" id="WP_205378682.1">
    <property type="nucleotide sequence ID" value="NZ_JAFEJA010000003.1"/>
</dbReference>
<reference evidence="3 4" key="1">
    <citation type="journal article" date="2016" name="Arch. Microbiol.">
        <title>Streptomyces zhihengii sp. nov., isolated from rhizospheric soil of Psammosilene tunicoides.</title>
        <authorList>
            <person name="Huang M.J."/>
            <person name="Fei J.J."/>
            <person name="Salam N."/>
            <person name="Kim C.J."/>
            <person name="Hozzein W.N."/>
            <person name="Xiao M."/>
            <person name="Huang H.Q."/>
            <person name="Li W.J."/>
        </authorList>
    </citation>
    <scope>NUCLEOTIDE SEQUENCE [LARGE SCALE GENOMIC DNA]</scope>
    <source>
        <strain evidence="3 4">YIM T102</strain>
    </source>
</reference>
<keyword evidence="3" id="KW-0614">Plasmid</keyword>
<evidence type="ECO:0000313" key="3">
    <source>
        <dbReference type="EMBL" id="MBM9624497.1"/>
    </source>
</evidence>
<dbReference type="Pfam" id="PF05108">
    <property type="entry name" value="T7SS_ESX1_EccB"/>
    <property type="match status" value="1"/>
</dbReference>
<dbReference type="NCBIfam" id="TIGR03919">
    <property type="entry name" value="T7SS_EccB"/>
    <property type="match status" value="1"/>
</dbReference>
<feature type="region of interest" description="Disordered" evidence="1">
    <location>
        <begin position="317"/>
        <end position="358"/>
    </location>
</feature>
<keyword evidence="4" id="KW-1185">Reference proteome</keyword>
<dbReference type="InterPro" id="IPR007795">
    <property type="entry name" value="T7SS_EccB"/>
</dbReference>
<sequence length="481" mass="49797">MQSKRDQVQAHAFLMNRLTAGMLLAEPDAPESPLGRTTRGTVFGLVIAVVIAAGAVVFGLIKPGGHQLSGKELVVNRDTGARYLFVNDELRPVRNYSSALLIGGKGLKTDDVRTASLRGKPVGLPVGIPDAPDSIPDKKDLEAGAWQVCSVIDSKFSTALVAGAPADGRRLGADEGAIVIGPDAATTYLVWQGQRLKMDGDASASLGYGSITPRPVSAAFLQVLAPGPDLSPPPVQDRGAIGPVLGGAQSRLGQVFQVQVPGSAPKYYLLKREGLVPLTDTQAALVLGSPATRLEAYGGLPPQPIRLATVELKENQAPGADGREVATGLPLSPPRATPTPRGQSVCNRVDPRSGTPRVSTELVPVKSLTPFAQVEPGSVQSSCIQMDRIVVRPGRGVLVQALTAGGRPAGGSTYLVSDNGAKYLLTQQAIEAFGYAETKAQTLPSPLLSMLPTGPDLDPVTAMSGVKGPITSACPGDEAGS</sequence>
<protein>
    <submittedName>
        <fullName evidence="3">Type VII secretion protein EccB</fullName>
    </submittedName>
</protein>
<organism evidence="3 4">
    <name type="scientific">Streptomyces zhihengii</name>
    <dbReference type="NCBI Taxonomy" id="1818004"/>
    <lineage>
        <taxon>Bacteria</taxon>
        <taxon>Bacillati</taxon>
        <taxon>Actinomycetota</taxon>
        <taxon>Actinomycetes</taxon>
        <taxon>Kitasatosporales</taxon>
        <taxon>Streptomycetaceae</taxon>
        <taxon>Streptomyces</taxon>
    </lineage>
</organism>
<evidence type="ECO:0000256" key="2">
    <source>
        <dbReference type="SAM" id="Phobius"/>
    </source>
</evidence>
<dbReference type="PANTHER" id="PTHR40765:SF2">
    <property type="entry name" value="ESX-2 SECRETION SYSTEM ATPASE ECCB2"/>
    <property type="match status" value="1"/>
</dbReference>
<dbReference type="PANTHER" id="PTHR40765">
    <property type="entry name" value="ESX-2 SECRETION SYSTEM ATPASE ECCB2"/>
    <property type="match status" value="1"/>
</dbReference>
<evidence type="ECO:0000313" key="4">
    <source>
        <dbReference type="Proteomes" id="UP000664109"/>
    </source>
</evidence>
<comment type="caution">
    <text evidence="3">The sequence shown here is derived from an EMBL/GenBank/DDBJ whole genome shotgun (WGS) entry which is preliminary data.</text>
</comment>
<keyword evidence="2" id="KW-0472">Membrane</keyword>
<dbReference type="InterPro" id="IPR044857">
    <property type="entry name" value="T7SS_EccB_R1"/>
</dbReference>
<keyword evidence="2" id="KW-0812">Transmembrane</keyword>
<name>A0ABS2V4Q5_9ACTN</name>
<dbReference type="EMBL" id="JAFEJA010000003">
    <property type="protein sequence ID" value="MBM9624497.1"/>
    <property type="molecule type" value="Genomic_DNA"/>
</dbReference>